<feature type="compositionally biased region" description="Low complexity" evidence="2">
    <location>
        <begin position="760"/>
        <end position="769"/>
    </location>
</feature>
<evidence type="ECO:0000256" key="1">
    <source>
        <dbReference type="SAM" id="Coils"/>
    </source>
</evidence>
<keyword evidence="1" id="KW-0175">Coiled coil</keyword>
<feature type="coiled-coil region" evidence="1">
    <location>
        <begin position="204"/>
        <end position="254"/>
    </location>
</feature>
<accession>A0A9W9ERS5</accession>
<organism evidence="3 4">
    <name type="scientific">Penicillium alfredii</name>
    <dbReference type="NCBI Taxonomy" id="1506179"/>
    <lineage>
        <taxon>Eukaryota</taxon>
        <taxon>Fungi</taxon>
        <taxon>Dikarya</taxon>
        <taxon>Ascomycota</taxon>
        <taxon>Pezizomycotina</taxon>
        <taxon>Eurotiomycetes</taxon>
        <taxon>Eurotiomycetidae</taxon>
        <taxon>Eurotiales</taxon>
        <taxon>Aspergillaceae</taxon>
        <taxon>Penicillium</taxon>
    </lineage>
</organism>
<dbReference type="GeneID" id="81397682"/>
<dbReference type="OrthoDB" id="10251744at2759"/>
<feature type="compositionally biased region" description="Polar residues" evidence="2">
    <location>
        <begin position="560"/>
        <end position="589"/>
    </location>
</feature>
<evidence type="ECO:0008006" key="5">
    <source>
        <dbReference type="Google" id="ProtNLM"/>
    </source>
</evidence>
<dbReference type="EMBL" id="JAPMSZ010000010">
    <property type="protein sequence ID" value="KAJ5086681.1"/>
    <property type="molecule type" value="Genomic_DNA"/>
</dbReference>
<dbReference type="RefSeq" id="XP_056508806.1">
    <property type="nucleotide sequence ID" value="XM_056658513.1"/>
</dbReference>
<comment type="caution">
    <text evidence="3">The sequence shown here is derived from an EMBL/GenBank/DDBJ whole genome shotgun (WGS) entry which is preliminary data.</text>
</comment>
<feature type="compositionally biased region" description="Polar residues" evidence="2">
    <location>
        <begin position="70"/>
        <end position="82"/>
    </location>
</feature>
<sequence>MDAAMMDRKTQKRSSGPSQPAAHSRSPVYHTATAPSRSVSSKRHPSHSSDRPQHPSLSRVKGRANMYTPPRTTAELSWLRDQSPSKDATKTPPRACKTPDQGTPTQVNPASALLQDLLKEQRAHRSSRGPVPESWDDNGPRTPDAPRVQEETASEKARKVNDVFSAGLRQPKEMAMREMDQYVSKINKLNFDLKLEIFHRTQQMSALEKKLVRMQEMEEELERMHRLEDEVDELRAAERKNQGLQESNTQLHRELDKRDQAVTEAVELICQLEGKIEQLETGGRTSQMSIKPETVDGSNVATPKALSAIDIPERTSSKRDQSLKAQSARQRSSELRRLAKGPSFLRANNHSTATLRSLYSPEMNQSRTALTELTKSESFNTMSEVLEPESPRLSVLSECSELHPYENSTRWNSFDKLEIPVRKAPSTTGSLDSYVPPAEQEESKGDQIDKWMQPRPDMSETVIMRRRNRAHSDASQTGAPDLIHDLYSGKPRGRPRLDASLFGGARLPPTPDTMSTAHVAATNGSNGSIAARRSPPPDQDPWFPGRRLDRRRSADELTTRRSFNGSEITDSMQTNCSDTPRLGTTTAESPTIYPFNTVASKASELLGPGSPNNPVIDSFDVFHDAQEEVDSSSVNRSHSPRKAMTPEPRSMGYDSSPPLTPQDWLAAAKQGPRSRKERAPTTQKEELPMAEPPRVLSQAAFHDDRSIDSYPTAEAEVPGIPTLDMADLDLLEQPPVGPIATSKLEPEPEPEPEPRRRLSFRPPFFGRSSNASRRLQSSPMISEFPDDDEDGAPSPIIPKTRNIGGASRRPTSQIIADSPDLYSSSLPPACDGFGGNFGTGLPPSFRTSVMAAHSGSTTISARPSTSHSADHKRRSSLGIFSWVKGVSGKLSDSPGATTAKEPRTSSRLAFEDGFGIARASTPESMDVPVVRPHSEMTVRNEDHARVPRYMGRRARRA</sequence>
<reference evidence="3" key="2">
    <citation type="journal article" date="2023" name="IMA Fungus">
        <title>Comparative genomic study of the Penicillium genus elucidates a diverse pangenome and 15 lateral gene transfer events.</title>
        <authorList>
            <person name="Petersen C."/>
            <person name="Sorensen T."/>
            <person name="Nielsen M.R."/>
            <person name="Sondergaard T.E."/>
            <person name="Sorensen J.L."/>
            <person name="Fitzpatrick D.A."/>
            <person name="Frisvad J.C."/>
            <person name="Nielsen K.L."/>
        </authorList>
    </citation>
    <scope>NUCLEOTIDE SEQUENCE</scope>
    <source>
        <strain evidence="3">IBT 34128</strain>
    </source>
</reference>
<feature type="compositionally biased region" description="Basic and acidic residues" evidence="2">
    <location>
        <begin position="311"/>
        <end position="322"/>
    </location>
</feature>
<name>A0A9W9ERS5_9EURO</name>
<keyword evidence="4" id="KW-1185">Reference proteome</keyword>
<feature type="region of interest" description="Disordered" evidence="2">
    <location>
        <begin position="425"/>
        <end position="452"/>
    </location>
</feature>
<feature type="region of interest" description="Disordered" evidence="2">
    <location>
        <begin position="627"/>
        <end position="821"/>
    </location>
</feature>
<protein>
    <recommendedName>
        <fullName evidence="5">Centrosomin N-terminal motif 1 domain-containing protein</fullName>
    </recommendedName>
</protein>
<evidence type="ECO:0000313" key="3">
    <source>
        <dbReference type="EMBL" id="KAJ5086681.1"/>
    </source>
</evidence>
<reference evidence="3" key="1">
    <citation type="submission" date="2022-11" db="EMBL/GenBank/DDBJ databases">
        <authorList>
            <person name="Petersen C."/>
        </authorList>
    </citation>
    <scope>NUCLEOTIDE SEQUENCE</scope>
    <source>
        <strain evidence="3">IBT 34128</strain>
    </source>
</reference>
<evidence type="ECO:0000313" key="4">
    <source>
        <dbReference type="Proteomes" id="UP001141434"/>
    </source>
</evidence>
<proteinExistence type="predicted"/>
<feature type="compositionally biased region" description="Basic and acidic residues" evidence="2">
    <location>
        <begin position="677"/>
        <end position="687"/>
    </location>
</feature>
<feature type="region of interest" description="Disordered" evidence="2">
    <location>
        <begin position="283"/>
        <end position="349"/>
    </location>
</feature>
<evidence type="ECO:0000256" key="2">
    <source>
        <dbReference type="SAM" id="MobiDB-lite"/>
    </source>
</evidence>
<feature type="compositionally biased region" description="Polar residues" evidence="2">
    <location>
        <begin position="100"/>
        <end position="109"/>
    </location>
</feature>
<dbReference type="AlphaFoldDB" id="A0A9W9ERS5"/>
<feature type="compositionally biased region" description="Basic and acidic residues" evidence="2">
    <location>
        <begin position="147"/>
        <end position="161"/>
    </location>
</feature>
<feature type="region of interest" description="Disordered" evidence="2">
    <location>
        <begin position="525"/>
        <end position="589"/>
    </location>
</feature>
<dbReference type="Proteomes" id="UP001141434">
    <property type="component" value="Unassembled WGS sequence"/>
</dbReference>
<gene>
    <name evidence="3" type="ORF">NUU61_007988</name>
</gene>
<feature type="region of interest" description="Disordered" evidence="2">
    <location>
        <begin position="1"/>
        <end position="161"/>
    </location>
</feature>
<feature type="compositionally biased region" description="Polar residues" evidence="2">
    <location>
        <begin position="770"/>
        <end position="780"/>
    </location>
</feature>